<dbReference type="AlphaFoldDB" id="A0A3B3SMK1"/>
<evidence type="ECO:0000256" key="1">
    <source>
        <dbReference type="SAM" id="MobiDB-lite"/>
    </source>
</evidence>
<evidence type="ECO:0000313" key="2">
    <source>
        <dbReference type="Ensembl" id="ENSPKIP00000031530.1"/>
    </source>
</evidence>
<organism evidence="2 3">
    <name type="scientific">Paramormyrops kingsleyae</name>
    <dbReference type="NCBI Taxonomy" id="1676925"/>
    <lineage>
        <taxon>Eukaryota</taxon>
        <taxon>Metazoa</taxon>
        <taxon>Chordata</taxon>
        <taxon>Craniata</taxon>
        <taxon>Vertebrata</taxon>
        <taxon>Euteleostomi</taxon>
        <taxon>Actinopterygii</taxon>
        <taxon>Neopterygii</taxon>
        <taxon>Teleostei</taxon>
        <taxon>Osteoglossocephala</taxon>
        <taxon>Osteoglossomorpha</taxon>
        <taxon>Osteoglossiformes</taxon>
        <taxon>Mormyridae</taxon>
        <taxon>Paramormyrops</taxon>
    </lineage>
</organism>
<reference evidence="2" key="1">
    <citation type="submission" date="2025-08" db="UniProtKB">
        <authorList>
            <consortium name="Ensembl"/>
        </authorList>
    </citation>
    <scope>IDENTIFICATION</scope>
</reference>
<sequence length="72" mass="8321">IAPPAINFTREMKYGLINAHTPVRPPPTVYSHHKHDTDHRSRPTCVPTWRAMANKSAEMSFTFKLFFPQTKI</sequence>
<dbReference type="Ensembl" id="ENSPKIT00000012377.1">
    <property type="protein sequence ID" value="ENSPKIP00000031530.1"/>
    <property type="gene ID" value="ENSPKIG00000011980.1"/>
</dbReference>
<name>A0A3B3SMK1_9TELE</name>
<evidence type="ECO:0000313" key="3">
    <source>
        <dbReference type="Proteomes" id="UP000261540"/>
    </source>
</evidence>
<accession>A0A3B3SMK1</accession>
<proteinExistence type="predicted"/>
<protein>
    <submittedName>
        <fullName evidence="2">Uncharacterized protein</fullName>
    </submittedName>
</protein>
<feature type="region of interest" description="Disordered" evidence="1">
    <location>
        <begin position="25"/>
        <end position="44"/>
    </location>
</feature>
<dbReference type="Proteomes" id="UP000261540">
    <property type="component" value="Unplaced"/>
</dbReference>
<keyword evidence="3" id="KW-1185">Reference proteome</keyword>
<reference evidence="2" key="2">
    <citation type="submission" date="2025-09" db="UniProtKB">
        <authorList>
            <consortium name="Ensembl"/>
        </authorList>
    </citation>
    <scope>IDENTIFICATION</scope>
</reference>